<dbReference type="InterPro" id="IPR029052">
    <property type="entry name" value="Metallo-depent_PP-like"/>
</dbReference>
<comment type="caution">
    <text evidence="4">The sequence shown here is derived from an EMBL/GenBank/DDBJ whole genome shotgun (WGS) entry which is preliminary data.</text>
</comment>
<sequence length="211" mass="23866">MRVMTTYKVGVIADTHVPEFLAELPASVAQVFAGVDLIVHTGDITGLEVLEQLGKLAPVKAVKGDHDKLDLPLQLVIEIGGVRIGAWHGRRPRWQEFPSLLFNTFSSRYHSWGGFQRQAVRRFRLVDVIVFGHFHRSYIGWQQDVLLFNPGAVYHPTHENIQSRLVITRYPWQRLYLRRALLRPAGVPTVGILTIEDGKVHAEVVPLPTVL</sequence>
<evidence type="ECO:0000256" key="1">
    <source>
        <dbReference type="ARBA" id="ARBA00008950"/>
    </source>
</evidence>
<dbReference type="EC" id="3.1.4.-" evidence="2"/>
<protein>
    <recommendedName>
        <fullName evidence="2">Phosphoesterase</fullName>
        <ecNumber evidence="2">3.1.4.-</ecNumber>
    </recommendedName>
</protein>
<dbReference type="NCBIfam" id="TIGR00040">
    <property type="entry name" value="yfcE"/>
    <property type="match status" value="1"/>
</dbReference>
<keyword evidence="2" id="KW-0479">Metal-binding</keyword>
<accession>A0A8J3IN00</accession>
<dbReference type="Pfam" id="PF12850">
    <property type="entry name" value="Metallophos_2"/>
    <property type="match status" value="1"/>
</dbReference>
<dbReference type="SUPFAM" id="SSF56300">
    <property type="entry name" value="Metallo-dependent phosphatases"/>
    <property type="match status" value="1"/>
</dbReference>
<dbReference type="EMBL" id="BNJK01000001">
    <property type="protein sequence ID" value="GHO95368.1"/>
    <property type="molecule type" value="Genomic_DNA"/>
</dbReference>
<evidence type="ECO:0000313" key="4">
    <source>
        <dbReference type="EMBL" id="GHO95368.1"/>
    </source>
</evidence>
<gene>
    <name evidence="4" type="ORF">KSF_054160</name>
</gene>
<comment type="cofactor">
    <cofactor evidence="2">
        <name>a divalent metal cation</name>
        <dbReference type="ChEBI" id="CHEBI:60240"/>
    </cofactor>
</comment>
<evidence type="ECO:0000259" key="3">
    <source>
        <dbReference type="Pfam" id="PF12850"/>
    </source>
</evidence>
<comment type="similarity">
    <text evidence="1 2">Belongs to the metallophosphoesterase superfamily. YfcE family.</text>
</comment>
<dbReference type="GO" id="GO:0046872">
    <property type="term" value="F:metal ion binding"/>
    <property type="evidence" value="ECO:0007669"/>
    <property type="project" value="UniProtKB-KW"/>
</dbReference>
<evidence type="ECO:0000256" key="2">
    <source>
        <dbReference type="RuleBase" id="RU362039"/>
    </source>
</evidence>
<dbReference type="InterPro" id="IPR000979">
    <property type="entry name" value="Phosphodiesterase_MJ0936/Vps29"/>
</dbReference>
<dbReference type="Gene3D" id="3.60.21.10">
    <property type="match status" value="1"/>
</dbReference>
<dbReference type="Proteomes" id="UP000597444">
    <property type="component" value="Unassembled WGS sequence"/>
</dbReference>
<dbReference type="AlphaFoldDB" id="A0A8J3IN00"/>
<organism evidence="4 5">
    <name type="scientific">Reticulibacter mediterranei</name>
    <dbReference type="NCBI Taxonomy" id="2778369"/>
    <lineage>
        <taxon>Bacteria</taxon>
        <taxon>Bacillati</taxon>
        <taxon>Chloroflexota</taxon>
        <taxon>Ktedonobacteria</taxon>
        <taxon>Ktedonobacterales</taxon>
        <taxon>Reticulibacteraceae</taxon>
        <taxon>Reticulibacter</taxon>
    </lineage>
</organism>
<proteinExistence type="inferred from homology"/>
<dbReference type="PANTHER" id="PTHR11124">
    <property type="entry name" value="VACUOLAR SORTING PROTEIN VPS29"/>
    <property type="match status" value="1"/>
</dbReference>
<evidence type="ECO:0000313" key="5">
    <source>
        <dbReference type="Proteomes" id="UP000597444"/>
    </source>
</evidence>
<keyword evidence="5" id="KW-1185">Reference proteome</keyword>
<feature type="domain" description="Calcineurin-like phosphoesterase" evidence="3">
    <location>
        <begin position="8"/>
        <end position="164"/>
    </location>
</feature>
<dbReference type="InterPro" id="IPR024654">
    <property type="entry name" value="Calcineurin-like_PHP_lpxH"/>
</dbReference>
<reference evidence="4" key="1">
    <citation type="submission" date="2020-10" db="EMBL/GenBank/DDBJ databases">
        <title>Taxonomic study of unclassified bacteria belonging to the class Ktedonobacteria.</title>
        <authorList>
            <person name="Yabe S."/>
            <person name="Wang C.M."/>
            <person name="Zheng Y."/>
            <person name="Sakai Y."/>
            <person name="Cavaletti L."/>
            <person name="Monciardini P."/>
            <person name="Donadio S."/>
        </authorList>
    </citation>
    <scope>NUCLEOTIDE SEQUENCE</scope>
    <source>
        <strain evidence="4">ID150040</strain>
    </source>
</reference>
<name>A0A8J3IN00_9CHLR</name>
<dbReference type="GO" id="GO:0016787">
    <property type="term" value="F:hydrolase activity"/>
    <property type="evidence" value="ECO:0007669"/>
    <property type="project" value="UniProtKB-UniRule"/>
</dbReference>